<dbReference type="Ensembl" id="ENSSANT00000059983.1">
    <property type="protein sequence ID" value="ENSSANP00000056367.1"/>
    <property type="gene ID" value="ENSSANG00000028264.1"/>
</dbReference>
<dbReference type="InterPro" id="IPR040958">
    <property type="entry name" value="SNAD1"/>
</dbReference>
<organism evidence="1 2">
    <name type="scientific">Sinocyclocheilus anshuiensis</name>
    <dbReference type="NCBI Taxonomy" id="1608454"/>
    <lineage>
        <taxon>Eukaryota</taxon>
        <taxon>Metazoa</taxon>
        <taxon>Chordata</taxon>
        <taxon>Craniata</taxon>
        <taxon>Vertebrata</taxon>
        <taxon>Euteleostomi</taxon>
        <taxon>Actinopterygii</taxon>
        <taxon>Neopterygii</taxon>
        <taxon>Teleostei</taxon>
        <taxon>Ostariophysi</taxon>
        <taxon>Cypriniformes</taxon>
        <taxon>Cyprinidae</taxon>
        <taxon>Cyprininae</taxon>
        <taxon>Sinocyclocheilus</taxon>
    </lineage>
</organism>
<dbReference type="Pfam" id="PF18744">
    <property type="entry name" value="SNAD1"/>
    <property type="match status" value="1"/>
</dbReference>
<accession>A0A671PC72</accession>
<proteinExistence type="predicted"/>
<keyword evidence="2" id="KW-1185">Reference proteome</keyword>
<evidence type="ECO:0000313" key="2">
    <source>
        <dbReference type="Proteomes" id="UP000472260"/>
    </source>
</evidence>
<reference evidence="1" key="1">
    <citation type="submission" date="2025-08" db="UniProtKB">
        <authorList>
            <consortium name="Ensembl"/>
        </authorList>
    </citation>
    <scope>IDENTIFICATION</scope>
</reference>
<evidence type="ECO:0000313" key="1">
    <source>
        <dbReference type="Ensembl" id="ENSSANP00000056367.1"/>
    </source>
</evidence>
<reference evidence="1" key="2">
    <citation type="submission" date="2025-09" db="UniProtKB">
        <authorList>
            <consortium name="Ensembl"/>
        </authorList>
    </citation>
    <scope>IDENTIFICATION</scope>
</reference>
<protein>
    <submittedName>
        <fullName evidence="1">Uncharacterized protein</fullName>
    </submittedName>
</protein>
<name>A0A671PC72_9TELE</name>
<dbReference type="Proteomes" id="UP000472260">
    <property type="component" value="Unassembled WGS sequence"/>
</dbReference>
<sequence length="277" mass="31679">IQSDEETVDLNVLAKMIQYFDAMLQPGGNNHNQYSVLIRVPSQQCTTQFNLDSVFNTEEVKNGLNHFKNNDQRRIYEFTGDSVSLTATKPTKETPGSKKFKYHSEYVLISSVAPNQSPLEKILTNTNNNQCVVLYTYNSPCIKKCITDANKNILKGLLDWKVKQTTGIKAFVFQEIWQGDLSANLEEQFAKIDNLVPLYRCVKNDNQMQCYKCGDSYRETFISVLILKVTFSGRLHKLLLVLKVSRSNLFFKAGHNFLKSDWSILNLKSKTEHLVNS</sequence>
<dbReference type="AlphaFoldDB" id="A0A671PC72"/>